<proteinExistence type="predicted"/>
<evidence type="ECO:0000313" key="3">
    <source>
        <dbReference type="Proteomes" id="UP001162060"/>
    </source>
</evidence>
<dbReference type="EMBL" id="CAKLBY020000226">
    <property type="protein sequence ID" value="CAK7937203.1"/>
    <property type="molecule type" value="Genomic_DNA"/>
</dbReference>
<sequence>MLMIGNGSEDEESKEGSDDRPTPKLAWIDEDGVRAEAVLDYAVNTGEDADLPTTYAQAIACDEAEIWHKAMNAKLRSHEHSQTWTLKPQSVSDRTFGSRLVFSKKRD</sequence>
<feature type="region of interest" description="Disordered" evidence="1">
    <location>
        <begin position="1"/>
        <end position="25"/>
    </location>
</feature>
<organism evidence="2 3">
    <name type="scientific">Peronospora matthiolae</name>
    <dbReference type="NCBI Taxonomy" id="2874970"/>
    <lineage>
        <taxon>Eukaryota</taxon>
        <taxon>Sar</taxon>
        <taxon>Stramenopiles</taxon>
        <taxon>Oomycota</taxon>
        <taxon>Peronosporomycetes</taxon>
        <taxon>Peronosporales</taxon>
        <taxon>Peronosporaceae</taxon>
        <taxon>Peronospora</taxon>
    </lineage>
</organism>
<evidence type="ECO:0000313" key="2">
    <source>
        <dbReference type="EMBL" id="CAK7937203.1"/>
    </source>
</evidence>
<accession>A0AAV1UTY7</accession>
<name>A0AAV1UTY7_9STRA</name>
<comment type="caution">
    <text evidence="2">The sequence shown here is derived from an EMBL/GenBank/DDBJ whole genome shotgun (WGS) entry which is preliminary data.</text>
</comment>
<protein>
    <submittedName>
        <fullName evidence="2">Uncharacterized protein</fullName>
    </submittedName>
</protein>
<gene>
    <name evidence="2" type="ORF">PM001_LOCUS22353</name>
</gene>
<dbReference type="AlphaFoldDB" id="A0AAV1UTY7"/>
<evidence type="ECO:0000256" key="1">
    <source>
        <dbReference type="SAM" id="MobiDB-lite"/>
    </source>
</evidence>
<reference evidence="2" key="1">
    <citation type="submission" date="2024-01" db="EMBL/GenBank/DDBJ databases">
        <authorList>
            <person name="Webb A."/>
        </authorList>
    </citation>
    <scope>NUCLEOTIDE SEQUENCE</scope>
    <source>
        <strain evidence="2">Pm1</strain>
    </source>
</reference>
<dbReference type="Proteomes" id="UP001162060">
    <property type="component" value="Unassembled WGS sequence"/>
</dbReference>